<dbReference type="Proteomes" id="UP000308760">
    <property type="component" value="Unassembled WGS sequence"/>
</dbReference>
<dbReference type="EMBL" id="STGY01000010">
    <property type="protein sequence ID" value="THV42875.1"/>
    <property type="molecule type" value="Genomic_DNA"/>
</dbReference>
<organism evidence="3 4">
    <name type="scientific">Glycomyces buryatensis</name>
    <dbReference type="NCBI Taxonomy" id="2570927"/>
    <lineage>
        <taxon>Bacteria</taxon>
        <taxon>Bacillati</taxon>
        <taxon>Actinomycetota</taxon>
        <taxon>Actinomycetes</taxon>
        <taxon>Glycomycetales</taxon>
        <taxon>Glycomycetaceae</taxon>
        <taxon>Glycomyces</taxon>
    </lineage>
</organism>
<dbReference type="RefSeq" id="WP_136533206.1">
    <property type="nucleotide sequence ID" value="NZ_STGY01000010.1"/>
</dbReference>
<evidence type="ECO:0000313" key="3">
    <source>
        <dbReference type="EMBL" id="THV42875.1"/>
    </source>
</evidence>
<protein>
    <submittedName>
        <fullName evidence="3">Uncharacterized protein</fullName>
    </submittedName>
</protein>
<keyword evidence="2" id="KW-0812">Transmembrane</keyword>
<comment type="caution">
    <text evidence="3">The sequence shown here is derived from an EMBL/GenBank/DDBJ whole genome shotgun (WGS) entry which is preliminary data.</text>
</comment>
<keyword evidence="2" id="KW-1133">Transmembrane helix</keyword>
<keyword evidence="2" id="KW-0472">Membrane</keyword>
<sequence length="265" mass="27942">MSHGWGPSYGHPSHPTTGELPEVGDGVRGTGERRTVQVDADANANLRRAPADPDRVWSPSTSQRTHSEPRPAWGPSAPSNGWENPNPAAPQADPYSGAQQPPYGGQPSDQYGAPQNPYAAPKSEPYSGPQTGPLGDPQSEPNGGPNAGRRSRGDDTAQFARVGDGMRGSVGPITVQIDQVNVNGLTGETQLLPRTAPPVEEKADLPPAVESRQSELSRNMPARRKQMGPDWTHMPLRLLAATVVALAVLGASAASLISIAEWINP</sequence>
<reference evidence="3 4" key="2">
    <citation type="submission" date="2019-05" db="EMBL/GenBank/DDBJ databases">
        <title>Glycomyces buryatensis sp. nov.</title>
        <authorList>
            <person name="Nikitina E."/>
        </authorList>
    </citation>
    <scope>NUCLEOTIDE SEQUENCE [LARGE SCALE GENOMIC DNA]</scope>
    <source>
        <strain evidence="3 4">18</strain>
    </source>
</reference>
<evidence type="ECO:0000313" key="4">
    <source>
        <dbReference type="Proteomes" id="UP000308760"/>
    </source>
</evidence>
<evidence type="ECO:0000256" key="1">
    <source>
        <dbReference type="SAM" id="MobiDB-lite"/>
    </source>
</evidence>
<dbReference type="AlphaFoldDB" id="A0A4S8QIP6"/>
<proteinExistence type="predicted"/>
<accession>A0A4S8QIP6</accession>
<feature type="transmembrane region" description="Helical" evidence="2">
    <location>
        <begin position="236"/>
        <end position="260"/>
    </location>
</feature>
<keyword evidence="4" id="KW-1185">Reference proteome</keyword>
<reference evidence="4" key="1">
    <citation type="submission" date="2019-04" db="EMBL/GenBank/DDBJ databases">
        <title>Nocardioides xinjiangensis sp. nov.</title>
        <authorList>
            <person name="Liu S."/>
        </authorList>
    </citation>
    <scope>NUCLEOTIDE SEQUENCE [LARGE SCALE GENOMIC DNA]</scope>
    <source>
        <strain evidence="4">18</strain>
    </source>
</reference>
<dbReference type="OrthoDB" id="5183958at2"/>
<name>A0A4S8QIP6_9ACTN</name>
<gene>
    <name evidence="3" type="ORF">FAB82_03760</name>
</gene>
<feature type="region of interest" description="Disordered" evidence="1">
    <location>
        <begin position="1"/>
        <end position="154"/>
    </location>
</feature>
<evidence type="ECO:0000256" key="2">
    <source>
        <dbReference type="SAM" id="Phobius"/>
    </source>
</evidence>
<feature type="region of interest" description="Disordered" evidence="1">
    <location>
        <begin position="199"/>
        <end position="225"/>
    </location>
</feature>